<dbReference type="AlphaFoldDB" id="G1WIW8"/>
<organism evidence="1 2">
    <name type="scientific">Collinsella tanakaei YIT 12063</name>
    <dbReference type="NCBI Taxonomy" id="742742"/>
    <lineage>
        <taxon>Bacteria</taxon>
        <taxon>Bacillati</taxon>
        <taxon>Actinomycetota</taxon>
        <taxon>Coriobacteriia</taxon>
        <taxon>Coriobacteriales</taxon>
        <taxon>Coriobacteriaceae</taxon>
        <taxon>Collinsella</taxon>
    </lineage>
</organism>
<dbReference type="Proteomes" id="UP000004830">
    <property type="component" value="Unassembled WGS sequence"/>
</dbReference>
<reference evidence="1 2" key="1">
    <citation type="submission" date="2011-06" db="EMBL/GenBank/DDBJ databases">
        <title>The Genome Sequence of Collinsella tanakaei YIT 12063.</title>
        <authorList>
            <consortium name="The Broad Institute Genome Sequencing Platform"/>
            <person name="Earl A."/>
            <person name="Ward D."/>
            <person name="Feldgarden M."/>
            <person name="Gevers D."/>
            <person name="Morotomi M."/>
            <person name="Young S.K."/>
            <person name="Zeng Q."/>
            <person name="Gargeya S."/>
            <person name="Fitzgerald M."/>
            <person name="Haas B."/>
            <person name="Abouelleil A."/>
            <person name="Alvarado L."/>
            <person name="Arachchi H.M."/>
            <person name="Berlin A."/>
            <person name="Brown A."/>
            <person name="Chapman S.B."/>
            <person name="Chen Z."/>
            <person name="Dunbar C."/>
            <person name="Freedman E."/>
            <person name="Gearin G."/>
            <person name="Gellesch M."/>
            <person name="Goldberg J."/>
            <person name="Griggs A."/>
            <person name="Gujja S."/>
            <person name="Heiman D."/>
            <person name="Howarth C."/>
            <person name="Larson L."/>
            <person name="Lui A."/>
            <person name="MacDonald P.J.P."/>
            <person name="Mehta T."/>
            <person name="Montmayeur A."/>
            <person name="Murphy C."/>
            <person name="Neiman D."/>
            <person name="Pearson M."/>
            <person name="Priest M."/>
            <person name="Roberts A."/>
            <person name="Saif S."/>
            <person name="Shea T."/>
            <person name="Shenoy N."/>
            <person name="Sisk P."/>
            <person name="Stolte C."/>
            <person name="Sykes S."/>
            <person name="Wortman J."/>
            <person name="Nusbaum C."/>
            <person name="Birren B."/>
        </authorList>
    </citation>
    <scope>NUCLEOTIDE SEQUENCE [LARGE SCALE GENOMIC DNA]</scope>
    <source>
        <strain evidence="1 2">YIT 12063</strain>
    </source>
</reference>
<evidence type="ECO:0008006" key="3">
    <source>
        <dbReference type="Google" id="ProtNLM"/>
    </source>
</evidence>
<evidence type="ECO:0000313" key="2">
    <source>
        <dbReference type="Proteomes" id="UP000004830"/>
    </source>
</evidence>
<proteinExistence type="predicted"/>
<dbReference type="RefSeq" id="WP_009141316.1">
    <property type="nucleotide sequence ID" value="NZ_JH126469.1"/>
</dbReference>
<dbReference type="PATRIC" id="fig|742742.3.peg.1252"/>
<evidence type="ECO:0000313" key="1">
    <source>
        <dbReference type="EMBL" id="EGX70595.1"/>
    </source>
</evidence>
<dbReference type="OrthoDB" id="5363652at2"/>
<sequence length="55" mass="6452">MDKPFKTIEQQMAILRSRNMDVDPAYAGVLKREGYYSVVNGYKALFLEFPEYMRA</sequence>
<comment type="caution">
    <text evidence="1">The sequence shown here is derived from an EMBL/GenBank/DDBJ whole genome shotgun (WGS) entry which is preliminary data.</text>
</comment>
<dbReference type="HOGENOM" id="CLU_3024301_0_0_11"/>
<protein>
    <recommendedName>
        <fullName evidence="3">Abi-like protein</fullName>
    </recommendedName>
</protein>
<dbReference type="EMBL" id="ADLS01000017">
    <property type="protein sequence ID" value="EGX70595.1"/>
    <property type="molecule type" value="Genomic_DNA"/>
</dbReference>
<dbReference type="GeneID" id="62759986"/>
<name>G1WIW8_9ACTN</name>
<dbReference type="eggNOG" id="COG4823">
    <property type="taxonomic scope" value="Bacteria"/>
</dbReference>
<keyword evidence="2" id="KW-1185">Reference proteome</keyword>
<accession>G1WIW8</accession>
<gene>
    <name evidence="1" type="ORF">HMPREF9452_01281</name>
</gene>